<dbReference type="EMBL" id="HE601467">
    <property type="protein sequence ID" value="CAP32603.2"/>
    <property type="molecule type" value="Genomic_DNA"/>
</dbReference>
<reference evidence="6 7" key="2">
    <citation type="journal article" date="2011" name="PLoS Genet.">
        <title>Caenorhabditis briggsae recombinant inbred line genotypes reveal inter-strain incompatibility and the evolution of recombination.</title>
        <authorList>
            <person name="Ross J.A."/>
            <person name="Koboldt D.C."/>
            <person name="Staisch J.E."/>
            <person name="Chamberlin H.M."/>
            <person name="Gupta B.P."/>
            <person name="Miller R.D."/>
            <person name="Baird S.E."/>
            <person name="Haag E.S."/>
        </authorList>
    </citation>
    <scope>NUCLEOTIDE SEQUENCE [LARGE SCALE GENOMIC DNA]</scope>
    <source>
        <strain evidence="6 7">AF16</strain>
    </source>
</reference>
<dbReference type="FunCoup" id="A8XIX8">
    <property type="interactions" value="1575"/>
</dbReference>
<dbReference type="eggNOG" id="KOG1568">
    <property type="taxonomic scope" value="Eukaryota"/>
</dbReference>
<dbReference type="PANTHER" id="PTHR18063:SF6">
    <property type="entry name" value="UBIQUITIN CARBOXYL-TERMINAL HYDROLASE"/>
    <property type="match status" value="1"/>
</dbReference>
<dbReference type="KEGG" id="cbr:CBG_13966"/>
<evidence type="ECO:0000259" key="5">
    <source>
        <dbReference type="Pfam" id="PF10502"/>
    </source>
</evidence>
<evidence type="ECO:0000313" key="8">
    <source>
        <dbReference type="WormBase" id="CBG13966"/>
    </source>
</evidence>
<dbReference type="EC" id="3.4.19.12" evidence="2"/>
<dbReference type="InterPro" id="IPR033979">
    <property type="entry name" value="MINDY_domain"/>
</dbReference>
<dbReference type="GO" id="GO:0004843">
    <property type="term" value="F:cysteine-type deubiquitinase activity"/>
    <property type="evidence" value="ECO:0007669"/>
    <property type="project" value="UniProtKB-UniRule"/>
</dbReference>
<evidence type="ECO:0000313" key="6">
    <source>
        <dbReference type="EMBL" id="CAP32603.2"/>
    </source>
</evidence>
<feature type="region of interest" description="Disordered" evidence="3">
    <location>
        <begin position="323"/>
        <end position="390"/>
    </location>
</feature>
<feature type="compositionally biased region" description="Low complexity" evidence="3">
    <location>
        <begin position="342"/>
        <end position="356"/>
    </location>
</feature>
<dbReference type="HOGENOM" id="CLU_039666_0_0_1"/>
<proteinExistence type="inferred from homology"/>
<dbReference type="GO" id="GO:0071944">
    <property type="term" value="C:cell periphery"/>
    <property type="evidence" value="ECO:0000318"/>
    <property type="project" value="GO_Central"/>
</dbReference>
<dbReference type="Pfam" id="PF04424">
    <property type="entry name" value="MINDY_DUB"/>
    <property type="match status" value="1"/>
</dbReference>
<protein>
    <recommendedName>
        <fullName evidence="2">Ubiquitin carboxyl-terminal hydrolase</fullName>
        <ecNumber evidence="2">3.4.19.12</ecNumber>
    </recommendedName>
</protein>
<dbReference type="InParanoid" id="A8XIX8"/>
<evidence type="ECO:0000259" key="4">
    <source>
        <dbReference type="Pfam" id="PF04424"/>
    </source>
</evidence>
<dbReference type="GO" id="GO:0016807">
    <property type="term" value="F:cysteine-type carboxypeptidase activity"/>
    <property type="evidence" value="ECO:0000318"/>
    <property type="project" value="GO_Central"/>
</dbReference>
<evidence type="ECO:0000256" key="1">
    <source>
        <dbReference type="ARBA" id="ARBA00006616"/>
    </source>
</evidence>
<dbReference type="CDD" id="cd06530">
    <property type="entry name" value="S26_SPase_I"/>
    <property type="match status" value="1"/>
</dbReference>
<feature type="compositionally biased region" description="Polar residues" evidence="3">
    <location>
        <begin position="357"/>
        <end position="371"/>
    </location>
</feature>
<comment type="function">
    <text evidence="2">Hydrolase that can specifically remove 'Lys-48'-linked conjugated ubiquitin from proteins. Has exodeubiquitinase activity and has a preference for long polyubiquitin chains. May play a regulatory role at the level of protein turnover.</text>
</comment>
<accession>A8XIX8</accession>
<dbReference type="GO" id="GO:0004252">
    <property type="term" value="F:serine-type endopeptidase activity"/>
    <property type="evidence" value="ECO:0007669"/>
    <property type="project" value="InterPro"/>
</dbReference>
<dbReference type="RefSeq" id="XP_045095287.1">
    <property type="nucleotide sequence ID" value="XM_045236292.1"/>
</dbReference>
<keyword evidence="2" id="KW-0788">Thiol protease</keyword>
<dbReference type="InterPro" id="IPR036286">
    <property type="entry name" value="LexA/Signal_pep-like_sf"/>
</dbReference>
<evidence type="ECO:0000256" key="3">
    <source>
        <dbReference type="SAM" id="MobiDB-lite"/>
    </source>
</evidence>
<evidence type="ECO:0000313" key="7">
    <source>
        <dbReference type="Proteomes" id="UP000008549"/>
    </source>
</evidence>
<dbReference type="GeneID" id="8576842"/>
<keyword evidence="2" id="KW-0378">Hydrolase</keyword>
<feature type="compositionally biased region" description="Basic and acidic residues" evidence="3">
    <location>
        <begin position="7"/>
        <end position="29"/>
    </location>
</feature>
<dbReference type="Pfam" id="PF10502">
    <property type="entry name" value="Peptidase_S26"/>
    <property type="match status" value="1"/>
</dbReference>
<keyword evidence="7" id="KW-1185">Reference proteome</keyword>
<dbReference type="WormBase" id="CBG13966">
    <property type="protein sequence ID" value="CBP49398"/>
    <property type="gene ID" value="WBGene00034636"/>
</dbReference>
<name>A8XIX8_CAEBR</name>
<dbReference type="SUPFAM" id="SSF51306">
    <property type="entry name" value="LexA/Signal peptidase"/>
    <property type="match status" value="1"/>
</dbReference>
<dbReference type="GO" id="GO:0036435">
    <property type="term" value="F:K48-linked polyubiquitin modification-dependent protein binding"/>
    <property type="evidence" value="ECO:0007669"/>
    <property type="project" value="UniProtKB-UniRule"/>
</dbReference>
<evidence type="ECO:0000256" key="2">
    <source>
        <dbReference type="RuleBase" id="RU367139"/>
    </source>
</evidence>
<feature type="region of interest" description="Disordered" evidence="3">
    <location>
        <begin position="1"/>
        <end position="32"/>
    </location>
</feature>
<dbReference type="CTD" id="8576842"/>
<dbReference type="InterPro" id="IPR019533">
    <property type="entry name" value="Peptidase_S26"/>
</dbReference>
<dbReference type="PANTHER" id="PTHR18063">
    <property type="entry name" value="NF-E2 INDUCIBLE PROTEIN"/>
    <property type="match status" value="1"/>
</dbReference>
<gene>
    <name evidence="6" type="primary">Cbr-immp-2</name>
    <name evidence="8" type="ORF">CBG13966</name>
    <name evidence="6" type="ORF">CBG_13966</name>
</gene>
<comment type="similarity">
    <text evidence="1 2">Belongs to the MINDY deubiquitinase family. FAM63 subfamily.</text>
</comment>
<dbReference type="InterPro" id="IPR007518">
    <property type="entry name" value="MINDY"/>
</dbReference>
<reference evidence="6 7" key="1">
    <citation type="journal article" date="2003" name="PLoS Biol.">
        <title>The genome sequence of Caenorhabditis briggsae: a platform for comparative genomics.</title>
        <authorList>
            <person name="Stein L.D."/>
            <person name="Bao Z."/>
            <person name="Blasiar D."/>
            <person name="Blumenthal T."/>
            <person name="Brent M.R."/>
            <person name="Chen N."/>
            <person name="Chinwalla A."/>
            <person name="Clarke L."/>
            <person name="Clee C."/>
            <person name="Coghlan A."/>
            <person name="Coulson A."/>
            <person name="D'Eustachio P."/>
            <person name="Fitch D.H."/>
            <person name="Fulton L.A."/>
            <person name="Fulton R.E."/>
            <person name="Griffiths-Jones S."/>
            <person name="Harris T.W."/>
            <person name="Hillier L.W."/>
            <person name="Kamath R."/>
            <person name="Kuwabara P.E."/>
            <person name="Mardis E.R."/>
            <person name="Marra M.A."/>
            <person name="Miner T.L."/>
            <person name="Minx P."/>
            <person name="Mullikin J.C."/>
            <person name="Plumb R.W."/>
            <person name="Rogers J."/>
            <person name="Schein J.E."/>
            <person name="Sohrmann M."/>
            <person name="Spieth J."/>
            <person name="Stajich J.E."/>
            <person name="Wei C."/>
            <person name="Willey D."/>
            <person name="Wilson R.K."/>
            <person name="Durbin R."/>
            <person name="Waterston R.H."/>
        </authorList>
    </citation>
    <scope>NUCLEOTIDE SEQUENCE [LARGE SCALE GENOMIC DNA]</scope>
    <source>
        <strain evidence="6 7">AF16</strain>
    </source>
</reference>
<organism evidence="6 7">
    <name type="scientific">Caenorhabditis briggsae</name>
    <dbReference type="NCBI Taxonomy" id="6238"/>
    <lineage>
        <taxon>Eukaryota</taxon>
        <taxon>Metazoa</taxon>
        <taxon>Ecdysozoa</taxon>
        <taxon>Nematoda</taxon>
        <taxon>Chromadorea</taxon>
        <taxon>Rhabditida</taxon>
        <taxon>Rhabditina</taxon>
        <taxon>Rhabditomorpha</taxon>
        <taxon>Rhabditoidea</taxon>
        <taxon>Rhabditidae</taxon>
        <taxon>Peloderinae</taxon>
        <taxon>Caenorhabditis</taxon>
    </lineage>
</organism>
<sequence length="522" mass="58488">MSPPAEKVPETAENDEKSEKIEPIEEPGKSGDISVETTVEGAQKYFKTKKMRFGPIDYQIVTQNLNGPCPLIAIMNALVLKGKITLGKDYVLPATGLIELLSNLILAKEPAEKEQKEIYESNVDAVIRLMPKLVNGLDVNVKFSSISSFEFTPALSLFDLVAVDLYHVWLPDPQFPDQFRLISALNYNELAEKVCINDETVETQIIKGFYEDSISQITFQGLASLLQTMKDGDIAVVFQNNHFSTIHKRRNEIFKLVSDEGLADEPEIVWETFSSVDGDSIFVNADFNNFKPTPQPAPTVPQGSTVIHSTIEHQDDVEIGVEARPSSAPPTSEQQAPPTYEPSGSTSSRIPTSSGIQKSSYHHQNVTTPRGSQERKGDSGKNCNSMQPTLEGGDARWWKRDFVWLSKWDLYKCSPGAILTFIFFHRFSAISVNYCCSSPRDKDAVHIKRVTACENQQVRPTTHPEWLTDIPKGHYWMEGDNPQHRHDSNVYGPVSAALVKGRATHIIWPPERWQRLSSKIID</sequence>
<dbReference type="AlphaFoldDB" id="A8XIX8"/>
<dbReference type="eggNOG" id="KOG2427">
    <property type="taxonomic scope" value="Eukaryota"/>
</dbReference>
<keyword evidence="2" id="KW-0645">Protease</keyword>
<keyword evidence="2" id="KW-0833">Ubl conjugation pathway</keyword>
<dbReference type="Proteomes" id="UP000008549">
    <property type="component" value="Unassembled WGS sequence"/>
</dbReference>
<dbReference type="FunFam" id="2.10.109.10:FF:000038">
    <property type="entry name" value="Inner Mitochondrial Membrane Protease"/>
    <property type="match status" value="1"/>
</dbReference>
<comment type="catalytic activity">
    <reaction evidence="2">
        <text>Thiol-dependent hydrolysis of ester, thioester, amide, peptide and isopeptide bonds formed by the C-terminal Gly of ubiquitin (a 76-residue protein attached to proteins as an intracellular targeting signal).</text>
        <dbReference type="EC" id="3.4.19.12"/>
    </reaction>
</comment>
<feature type="domain" description="MINDY deubiquitinase" evidence="4">
    <location>
        <begin position="45"/>
        <end position="287"/>
    </location>
</feature>
<dbReference type="STRING" id="6238.A8XIX8"/>
<dbReference type="GO" id="GO:0006465">
    <property type="term" value="P:signal peptide processing"/>
    <property type="evidence" value="ECO:0007669"/>
    <property type="project" value="InterPro"/>
</dbReference>
<dbReference type="Gene3D" id="2.10.109.10">
    <property type="entry name" value="Umud Fragment, subunit A"/>
    <property type="match status" value="1"/>
</dbReference>
<feature type="domain" description="Peptidase S26" evidence="5">
    <location>
        <begin position="457"/>
        <end position="508"/>
    </location>
</feature>
<dbReference type="GO" id="GO:0140934">
    <property type="term" value="F:histone deubiquitinase activity"/>
    <property type="evidence" value="ECO:0007669"/>
    <property type="project" value="UniProtKB-UniRule"/>
</dbReference>
<dbReference type="GO" id="GO:1990380">
    <property type="term" value="F:K48-linked deubiquitinase activity"/>
    <property type="evidence" value="ECO:0000318"/>
    <property type="project" value="GO_Central"/>
</dbReference>